<dbReference type="Proteomes" id="UP000590412">
    <property type="component" value="Unassembled WGS sequence"/>
</dbReference>
<evidence type="ECO:0000256" key="1">
    <source>
        <dbReference type="SAM" id="MobiDB-lite"/>
    </source>
</evidence>
<feature type="compositionally biased region" description="Polar residues" evidence="1">
    <location>
        <begin position="409"/>
        <end position="418"/>
    </location>
</feature>
<reference evidence="2" key="1">
    <citation type="submission" date="2020-03" db="EMBL/GenBank/DDBJ databases">
        <title>FDA dAtabase for Regulatory Grade micrObial Sequences (FDA-ARGOS): Supporting development and validation of Infectious Disease Dx tests.</title>
        <authorList>
            <person name="Campos J."/>
            <person name="Goldberg B."/>
            <person name="Tallon L."/>
            <person name="Sadzewicz L."/>
            <person name="Vavikolanu K."/>
            <person name="Mehta A."/>
            <person name="Aluvathingal J."/>
            <person name="Nadendla S."/>
            <person name="Nandy P."/>
            <person name="Geyer C."/>
            <person name="Yan Y."/>
            <person name="Sichtig H."/>
        </authorList>
    </citation>
    <scope>NUCLEOTIDE SEQUENCE [LARGE SCALE GENOMIC DNA]</scope>
    <source>
        <strain evidence="2">FDAARGOS_652</strain>
    </source>
</reference>
<dbReference type="Pfam" id="PF01501">
    <property type="entry name" value="Glyco_transf_8"/>
    <property type="match status" value="1"/>
</dbReference>
<dbReference type="EMBL" id="JABWAB010000003">
    <property type="protein sequence ID" value="KAF6057031.1"/>
    <property type="molecule type" value="Genomic_DNA"/>
</dbReference>
<dbReference type="PANTHER" id="PTHR11183">
    <property type="entry name" value="GLYCOGENIN SUBFAMILY MEMBER"/>
    <property type="match status" value="1"/>
</dbReference>
<dbReference type="OrthoDB" id="2014201at2759"/>
<accession>A0A8X7NQ06</accession>
<feature type="region of interest" description="Disordered" evidence="1">
    <location>
        <begin position="558"/>
        <end position="605"/>
    </location>
</feature>
<evidence type="ECO:0000313" key="3">
    <source>
        <dbReference type="Proteomes" id="UP000590412"/>
    </source>
</evidence>
<comment type="caution">
    <text evidence="2">The sequence shown here is derived from an EMBL/GenBank/DDBJ whole genome shotgun (WGS) entry which is preliminary data.</text>
</comment>
<dbReference type="AlphaFoldDB" id="A0A8X7NQ06"/>
<feature type="compositionally biased region" description="Basic and acidic residues" evidence="1">
    <location>
        <begin position="596"/>
        <end position="605"/>
    </location>
</feature>
<dbReference type="InterPro" id="IPR050587">
    <property type="entry name" value="GNT1/Glycosyltrans_8"/>
</dbReference>
<dbReference type="Gene3D" id="3.90.550.10">
    <property type="entry name" value="Spore Coat Polysaccharide Biosynthesis Protein SpsA, Chain A"/>
    <property type="match status" value="1"/>
</dbReference>
<dbReference type="InterPro" id="IPR002495">
    <property type="entry name" value="Glyco_trans_8"/>
</dbReference>
<dbReference type="InterPro" id="IPR029044">
    <property type="entry name" value="Nucleotide-diphossugar_trans"/>
</dbReference>
<evidence type="ECO:0000313" key="2">
    <source>
        <dbReference type="EMBL" id="KAF6057031.1"/>
    </source>
</evidence>
<name>A0A8X7NQ06_CANPA</name>
<feature type="region of interest" description="Disordered" evidence="1">
    <location>
        <begin position="342"/>
        <end position="420"/>
    </location>
</feature>
<proteinExistence type="predicted"/>
<dbReference type="SUPFAM" id="SSF53448">
    <property type="entry name" value="Nucleotide-diphospho-sugar transferases"/>
    <property type="match status" value="1"/>
</dbReference>
<protein>
    <submittedName>
        <fullName evidence="2">Glycosyl transferase 8 family protein</fullName>
    </submittedName>
</protein>
<organism evidence="2 3">
    <name type="scientific">Candida parapsilosis</name>
    <name type="common">Yeast</name>
    <dbReference type="NCBI Taxonomy" id="5480"/>
    <lineage>
        <taxon>Eukaryota</taxon>
        <taxon>Fungi</taxon>
        <taxon>Dikarya</taxon>
        <taxon>Ascomycota</taxon>
        <taxon>Saccharomycotina</taxon>
        <taxon>Pichiomycetes</taxon>
        <taxon>Debaryomycetaceae</taxon>
        <taxon>Candida/Lodderomyces clade</taxon>
        <taxon>Candida</taxon>
    </lineage>
</organism>
<keyword evidence="2" id="KW-0808">Transferase</keyword>
<gene>
    <name evidence="2" type="ORF">FOB60_001586</name>
</gene>
<dbReference type="GO" id="GO:0016757">
    <property type="term" value="F:glycosyltransferase activity"/>
    <property type="evidence" value="ECO:0007669"/>
    <property type="project" value="InterPro"/>
</dbReference>
<sequence>MTNAIFTLLYSPDYLAGALVLGIQLQKIKQVSNHDYTLGILVDKSQFTTPQLNKLNKYYTAIIDVAPLKSTIYDKLKNDLGRPELGKTFTKIKLWSLDEYEKVLYLDADTLPLLPADNAISVADLLKLDFSQDKIIAAPDSGFPDIFNSGVFLLRPNQNTYEELVTLVQESIENPNVSFDGADQGLLNQYFNSQPDWVVQLFDNTETNVDQRQDVDNNWIKLPFLYNVTPSSAYEYLPAFKHFHGEPFATESVDYADGGHHQQSNDEKVLESTSKTLSRYEFAATQYVVANASQIKVLHFIGPYKPWSSSSTVGGIHKDWWKLWIDEFGERSLHEVIYDQSQPPSALHSRGIDQPQPDIKSHAMQRKHTSSTDPYALLDPANYQHLPDNIKPSLDSMWDPSKEPPPKSGRSTETSVSSKFEEQLMKSYDNEWDGNQERGDPQQEGAYAIGGDESVEHLISQFDSSQQPTESTSFQKPDIYGHRYVKPERVFDSSSDYVPKHILRDLEKVNIGDEVDDTTPKQPEAVRLSGQVADFNAVNESLERQGYVSADYFEEVYDEDREEGAGETFVDRDDVVAEEEEDSTPAPKLFPWEFRGGSRPERVFD</sequence>